<feature type="compositionally biased region" description="Acidic residues" evidence="1">
    <location>
        <begin position="161"/>
        <end position="176"/>
    </location>
</feature>
<gene>
    <name evidence="2" type="ORF">CPB84DRAFT_1687342</name>
</gene>
<proteinExistence type="predicted"/>
<dbReference type="Proteomes" id="UP000724874">
    <property type="component" value="Unassembled WGS sequence"/>
</dbReference>
<dbReference type="EMBL" id="JADNYJ010000134">
    <property type="protein sequence ID" value="KAF8881172.1"/>
    <property type="molecule type" value="Genomic_DNA"/>
</dbReference>
<name>A0A9P5THC8_GYMJU</name>
<evidence type="ECO:0000313" key="2">
    <source>
        <dbReference type="EMBL" id="KAF8881172.1"/>
    </source>
</evidence>
<sequence length="215" mass="24158">MLTIKKEAFDKRVVGRAPREVIFKAGQLMQVYRSDLDYTFKATWKMEPKWSAPQCIVSHNKNSYKIETLEGLPIGGCFSSRHLWWFIPRDGTSLHAAQKVVEEALGLAEEETDAVADAERADVVVDIEEADMGGPEVVFDSNDKIASNSKDNSREEGGPGADDENGDEESNNEEESGDGRDLEERHDISEDAEEIEREEIRESAPVQENKPRRSM</sequence>
<dbReference type="OrthoDB" id="3237746at2759"/>
<comment type="caution">
    <text evidence="2">The sequence shown here is derived from an EMBL/GenBank/DDBJ whole genome shotgun (WGS) entry which is preliminary data.</text>
</comment>
<feature type="compositionally biased region" description="Basic and acidic residues" evidence="1">
    <location>
        <begin position="177"/>
        <end position="189"/>
    </location>
</feature>
<keyword evidence="3" id="KW-1185">Reference proteome</keyword>
<evidence type="ECO:0000313" key="3">
    <source>
        <dbReference type="Proteomes" id="UP000724874"/>
    </source>
</evidence>
<accession>A0A9P5THC8</accession>
<dbReference type="AlphaFoldDB" id="A0A9P5THC8"/>
<reference evidence="2" key="1">
    <citation type="submission" date="2020-11" db="EMBL/GenBank/DDBJ databases">
        <authorList>
            <consortium name="DOE Joint Genome Institute"/>
            <person name="Ahrendt S."/>
            <person name="Riley R."/>
            <person name="Andreopoulos W."/>
            <person name="LaButti K."/>
            <person name="Pangilinan J."/>
            <person name="Ruiz-duenas F.J."/>
            <person name="Barrasa J.M."/>
            <person name="Sanchez-Garcia M."/>
            <person name="Camarero S."/>
            <person name="Miyauchi S."/>
            <person name="Serrano A."/>
            <person name="Linde D."/>
            <person name="Babiker R."/>
            <person name="Drula E."/>
            <person name="Ayuso-Fernandez I."/>
            <person name="Pacheco R."/>
            <person name="Padilla G."/>
            <person name="Ferreira P."/>
            <person name="Barriuso J."/>
            <person name="Kellner H."/>
            <person name="Castanera R."/>
            <person name="Alfaro M."/>
            <person name="Ramirez L."/>
            <person name="Pisabarro A.G."/>
            <person name="Kuo A."/>
            <person name="Tritt A."/>
            <person name="Lipzen A."/>
            <person name="He G."/>
            <person name="Yan M."/>
            <person name="Ng V."/>
            <person name="Cullen D."/>
            <person name="Martin F."/>
            <person name="Rosso M.-N."/>
            <person name="Henrissat B."/>
            <person name="Hibbett D."/>
            <person name="Martinez A.T."/>
            <person name="Grigoriev I.V."/>
        </authorList>
    </citation>
    <scope>NUCLEOTIDE SEQUENCE</scope>
    <source>
        <strain evidence="2">AH 44721</strain>
    </source>
</reference>
<feature type="region of interest" description="Disordered" evidence="1">
    <location>
        <begin position="132"/>
        <end position="215"/>
    </location>
</feature>
<protein>
    <submittedName>
        <fullName evidence="2">Uncharacterized protein</fullName>
    </submittedName>
</protein>
<organism evidence="2 3">
    <name type="scientific">Gymnopilus junonius</name>
    <name type="common">Spectacular rustgill mushroom</name>
    <name type="synonym">Gymnopilus spectabilis subsp. junonius</name>
    <dbReference type="NCBI Taxonomy" id="109634"/>
    <lineage>
        <taxon>Eukaryota</taxon>
        <taxon>Fungi</taxon>
        <taxon>Dikarya</taxon>
        <taxon>Basidiomycota</taxon>
        <taxon>Agaricomycotina</taxon>
        <taxon>Agaricomycetes</taxon>
        <taxon>Agaricomycetidae</taxon>
        <taxon>Agaricales</taxon>
        <taxon>Agaricineae</taxon>
        <taxon>Hymenogastraceae</taxon>
        <taxon>Gymnopilus</taxon>
    </lineage>
</organism>
<evidence type="ECO:0000256" key="1">
    <source>
        <dbReference type="SAM" id="MobiDB-lite"/>
    </source>
</evidence>